<gene>
    <name evidence="1" type="ORF">CWE13_05360</name>
</gene>
<organism evidence="1 2">
    <name type="scientific">Aliidiomarina shirensis</name>
    <dbReference type="NCBI Taxonomy" id="1048642"/>
    <lineage>
        <taxon>Bacteria</taxon>
        <taxon>Pseudomonadati</taxon>
        <taxon>Pseudomonadota</taxon>
        <taxon>Gammaproteobacteria</taxon>
        <taxon>Alteromonadales</taxon>
        <taxon>Idiomarinaceae</taxon>
        <taxon>Aliidiomarina</taxon>
    </lineage>
</organism>
<keyword evidence="2" id="KW-1185">Reference proteome</keyword>
<sequence length="136" mass="15212">MIAVVLVLINLTTAILLSGIEDGMQTWRLSQHDVQLARARRAADSTQFMALAQFQQGLAIPETLNLPAKLQATLQKTPLNCSEIPSFVPRTTSDTSAGANCWRLLIEVSQAAHNLRIQQTFWLIEYANGERVWQHE</sequence>
<evidence type="ECO:0008006" key="3">
    <source>
        <dbReference type="Google" id="ProtNLM"/>
    </source>
</evidence>
<accession>A0A432WUF0</accession>
<proteinExistence type="predicted"/>
<evidence type="ECO:0000313" key="2">
    <source>
        <dbReference type="Proteomes" id="UP000286934"/>
    </source>
</evidence>
<dbReference type="OrthoDB" id="6401723at2"/>
<dbReference type="RefSeq" id="WP_126806579.1">
    <property type="nucleotide sequence ID" value="NZ_PIPP01000002.1"/>
</dbReference>
<comment type="caution">
    <text evidence="1">The sequence shown here is derived from an EMBL/GenBank/DDBJ whole genome shotgun (WGS) entry which is preliminary data.</text>
</comment>
<name>A0A432WUF0_9GAMM</name>
<evidence type="ECO:0000313" key="1">
    <source>
        <dbReference type="EMBL" id="RUO37388.1"/>
    </source>
</evidence>
<dbReference type="Proteomes" id="UP000286934">
    <property type="component" value="Unassembled WGS sequence"/>
</dbReference>
<reference evidence="2" key="1">
    <citation type="journal article" date="2018" name="Front. Microbiol.">
        <title>Genome-Based Analysis Reveals the Taxonomy and Diversity of the Family Idiomarinaceae.</title>
        <authorList>
            <person name="Liu Y."/>
            <person name="Lai Q."/>
            <person name="Shao Z."/>
        </authorList>
    </citation>
    <scope>NUCLEOTIDE SEQUENCE [LARGE SCALE GENOMIC DNA]</scope>
    <source>
        <strain evidence="2">AIS</strain>
    </source>
</reference>
<dbReference type="AlphaFoldDB" id="A0A432WUF0"/>
<dbReference type="EMBL" id="PIPP01000002">
    <property type="protein sequence ID" value="RUO37388.1"/>
    <property type="molecule type" value="Genomic_DNA"/>
</dbReference>
<protein>
    <recommendedName>
        <fullName evidence="3">Type II secretion system protein</fullName>
    </recommendedName>
</protein>